<evidence type="ECO:0000256" key="1">
    <source>
        <dbReference type="SAM" id="Phobius"/>
    </source>
</evidence>
<organism evidence="2">
    <name type="scientific">Ornithinibacillus sp. 4-3</name>
    <dbReference type="NCBI Taxonomy" id="3231488"/>
    <lineage>
        <taxon>Bacteria</taxon>
        <taxon>Bacillati</taxon>
        <taxon>Bacillota</taxon>
        <taxon>Bacilli</taxon>
        <taxon>Bacillales</taxon>
        <taxon>Bacillaceae</taxon>
        <taxon>Ornithinibacillus</taxon>
    </lineage>
</organism>
<reference evidence="2" key="1">
    <citation type="submission" date="2024-07" db="EMBL/GenBank/DDBJ databases">
        <title>Halotolerant mesophilic bacterium Ornithinibacillus sp. 4-3, sp. nov., isolated from soil.</title>
        <authorList>
            <person name="Sidarenka A.V."/>
            <person name="Guliayeva D.E."/>
            <person name="Leanovich S.I."/>
            <person name="Hileuskaya K.S."/>
            <person name="Akhremchuk A.E."/>
            <person name="Sikolenko M.A."/>
            <person name="Valentovich L.N."/>
        </authorList>
    </citation>
    <scope>NUCLEOTIDE SEQUENCE</scope>
    <source>
        <strain evidence="2">4-3</strain>
    </source>
</reference>
<proteinExistence type="predicted"/>
<feature type="transmembrane region" description="Helical" evidence="1">
    <location>
        <begin position="72"/>
        <end position="94"/>
    </location>
</feature>
<feature type="transmembrane region" description="Helical" evidence="1">
    <location>
        <begin position="12"/>
        <end position="33"/>
    </location>
</feature>
<dbReference type="RefSeq" id="WP_368655108.1">
    <property type="nucleotide sequence ID" value="NZ_CP162599.1"/>
</dbReference>
<sequence length="223" mass="26963">MSYYLKEFIIDYQWELFIFAEIISWLSLVLFLLIRYAFRRFSISILFLMSFLVATIFEVVLAIFDYQETGEIATFQIIIFVFILYAFTFGIGDFKKMDRYLKIKIGKWQGKDLLTEKDKHMMKQNKNPAYLARKYRRTWAAHAVIFIVVHLLFWIFNRLPEESFLAFFTQVSWITESEVFREPFVNQISAIWKIIFFVDTIWSWSYTLFPDKPSQQKEKENDI</sequence>
<evidence type="ECO:0000313" key="2">
    <source>
        <dbReference type="EMBL" id="XDK34437.1"/>
    </source>
</evidence>
<protein>
    <recommendedName>
        <fullName evidence="3">Integral membrane protein</fullName>
    </recommendedName>
</protein>
<gene>
    <name evidence="2" type="ORF">AB4Y30_08840</name>
</gene>
<name>A0AB39HSN5_9BACI</name>
<dbReference type="AlphaFoldDB" id="A0AB39HSN5"/>
<evidence type="ECO:0008006" key="3">
    <source>
        <dbReference type="Google" id="ProtNLM"/>
    </source>
</evidence>
<keyword evidence="1" id="KW-0472">Membrane</keyword>
<accession>A0AB39HSN5</accession>
<feature type="transmembrane region" description="Helical" evidence="1">
    <location>
        <begin position="139"/>
        <end position="156"/>
    </location>
</feature>
<keyword evidence="1" id="KW-1133">Transmembrane helix</keyword>
<keyword evidence="1" id="KW-0812">Transmembrane</keyword>
<dbReference type="EMBL" id="CP162599">
    <property type="protein sequence ID" value="XDK34437.1"/>
    <property type="molecule type" value="Genomic_DNA"/>
</dbReference>
<feature type="transmembrane region" description="Helical" evidence="1">
    <location>
        <begin position="45"/>
        <end position="66"/>
    </location>
</feature>